<dbReference type="Proteomes" id="UP000316292">
    <property type="component" value="Unassembled WGS sequence"/>
</dbReference>
<proteinExistence type="predicted"/>
<dbReference type="EMBL" id="VBOR01000105">
    <property type="protein sequence ID" value="TMQ47583.1"/>
    <property type="molecule type" value="Genomic_DNA"/>
</dbReference>
<dbReference type="InterPro" id="IPR055399">
    <property type="entry name" value="CC_BshC"/>
</dbReference>
<evidence type="ECO:0000259" key="2">
    <source>
        <dbReference type="Pfam" id="PF10079"/>
    </source>
</evidence>
<feature type="domain" description="Bacillithiol biosynthesis BshC N-terminal Rossmann-like" evidence="2">
    <location>
        <begin position="15"/>
        <end position="229"/>
    </location>
</feature>
<protein>
    <submittedName>
        <fullName evidence="4">Bacillithiol biosynthesis cysteine-adding enzyme BshC</fullName>
    </submittedName>
</protein>
<gene>
    <name evidence="4" type="primary">bshC</name>
    <name evidence="4" type="ORF">E6K71_09590</name>
</gene>
<dbReference type="GO" id="GO:0016874">
    <property type="term" value="F:ligase activity"/>
    <property type="evidence" value="ECO:0007669"/>
    <property type="project" value="UniProtKB-KW"/>
</dbReference>
<comment type="caution">
    <text evidence="4">The sequence shown here is derived from an EMBL/GenBank/DDBJ whole genome shotgun (WGS) entry which is preliminary data.</text>
</comment>
<dbReference type="InterPro" id="IPR011199">
    <property type="entry name" value="Bacillithiol_biosynth_BshC"/>
</dbReference>
<sequence length="391" mass="43331">VEARELAYPLEAAPRGVAVSRVPLADPVLTLIAETDEALAKADFRTDVVEALRRSYAPRSGWTEAFARLAGGWVAPWGALIFDPAEREAKRLALPVFEREIELRGRSAEAARKTGEELVAAGYHAQIARTGKELNLFWHREVREALRLSADGTFRLAESGRQIQAQELLQKLRERPEDASPGVLLRPLMQDYLFPTAAYVGGPSEVAYWAQVLAQYPLFDATPPAVVPRGGATILEPKVSKVLERYGISWEALAGDVEVVIRDVLARFLPVDFPALFEKERSGWVESMKRIEDAVGAFDPSLQAAAKTAAGRVDHEGQVLEKKLMQVWKRRHEETANKIRRARERLFPRGNLQERTMSVLGYAAEHGPSLFEAIKSHVGAPGRHVLVRPGG</sequence>
<evidence type="ECO:0000313" key="4">
    <source>
        <dbReference type="EMBL" id="TMQ47583.1"/>
    </source>
</evidence>
<evidence type="ECO:0000313" key="5">
    <source>
        <dbReference type="Proteomes" id="UP000316292"/>
    </source>
</evidence>
<organism evidence="4 5">
    <name type="scientific">Eiseniibacteriota bacterium</name>
    <dbReference type="NCBI Taxonomy" id="2212470"/>
    <lineage>
        <taxon>Bacteria</taxon>
        <taxon>Candidatus Eiseniibacteriota</taxon>
    </lineage>
</organism>
<dbReference type="InterPro" id="IPR055398">
    <property type="entry name" value="Rossmann-like_BshC"/>
</dbReference>
<dbReference type="AlphaFoldDB" id="A0A538S872"/>
<dbReference type="Pfam" id="PF10079">
    <property type="entry name" value="Rossmann-like_BshC"/>
    <property type="match status" value="1"/>
</dbReference>
<evidence type="ECO:0000256" key="1">
    <source>
        <dbReference type="ARBA" id="ARBA00022598"/>
    </source>
</evidence>
<keyword evidence="1" id="KW-0436">Ligase</keyword>
<reference evidence="4 5" key="1">
    <citation type="journal article" date="2019" name="Nat. Microbiol.">
        <title>Mediterranean grassland soil C-N compound turnover is dependent on rainfall and depth, and is mediated by genomically divergent microorganisms.</title>
        <authorList>
            <person name="Diamond S."/>
            <person name="Andeer P.F."/>
            <person name="Li Z."/>
            <person name="Crits-Christoph A."/>
            <person name="Burstein D."/>
            <person name="Anantharaman K."/>
            <person name="Lane K.R."/>
            <person name="Thomas B.C."/>
            <person name="Pan C."/>
            <person name="Northen T.R."/>
            <person name="Banfield J.F."/>
        </authorList>
    </citation>
    <scope>NUCLEOTIDE SEQUENCE [LARGE SCALE GENOMIC DNA]</scope>
    <source>
        <strain evidence="4">WS_1</strain>
    </source>
</reference>
<evidence type="ECO:0000259" key="3">
    <source>
        <dbReference type="Pfam" id="PF24850"/>
    </source>
</evidence>
<feature type="non-terminal residue" evidence="4">
    <location>
        <position position="1"/>
    </location>
</feature>
<name>A0A538S872_UNCEI</name>
<feature type="domain" description="Bacillithiol biosynthesis BshC C-terminal coiled-coil" evidence="3">
    <location>
        <begin position="232"/>
        <end position="377"/>
    </location>
</feature>
<accession>A0A538S872</accession>
<dbReference type="Pfam" id="PF24850">
    <property type="entry name" value="CC_BshC"/>
    <property type="match status" value="1"/>
</dbReference>
<dbReference type="NCBIfam" id="TIGR03998">
    <property type="entry name" value="thiol_BshC"/>
    <property type="match status" value="1"/>
</dbReference>